<dbReference type="NCBIfam" id="NF037995">
    <property type="entry name" value="TRAP_S1"/>
    <property type="match status" value="1"/>
</dbReference>
<evidence type="ECO:0000256" key="4">
    <source>
        <dbReference type="ARBA" id="ARBA00022729"/>
    </source>
</evidence>
<keyword evidence="8" id="KW-1185">Reference proteome</keyword>
<feature type="chain" id="PRO_5017968914" evidence="6">
    <location>
        <begin position="28"/>
        <end position="383"/>
    </location>
</feature>
<comment type="caution">
    <text evidence="7">The sequence shown here is derived from an EMBL/GenBank/DDBJ whole genome shotgun (WGS) entry which is preliminary data.</text>
</comment>
<dbReference type="OrthoDB" id="7239472at2"/>
<dbReference type="PANTHER" id="PTHR33376:SF7">
    <property type="entry name" value="C4-DICARBOXYLATE-BINDING PROTEIN DCTB"/>
    <property type="match status" value="1"/>
</dbReference>
<evidence type="ECO:0000313" key="7">
    <source>
        <dbReference type="EMBL" id="RRH76162.1"/>
    </source>
</evidence>
<evidence type="ECO:0000256" key="6">
    <source>
        <dbReference type="SAM" id="SignalP"/>
    </source>
</evidence>
<dbReference type="AlphaFoldDB" id="A0A3P3DRJ7"/>
<proteinExistence type="inferred from homology"/>
<accession>A0A3P3DRJ7</accession>
<dbReference type="Proteomes" id="UP000282125">
    <property type="component" value="Unassembled WGS sequence"/>
</dbReference>
<dbReference type="EMBL" id="RRAZ01000008">
    <property type="protein sequence ID" value="RRH76162.1"/>
    <property type="molecule type" value="Genomic_DNA"/>
</dbReference>
<dbReference type="CDD" id="cd13666">
    <property type="entry name" value="PBP2_TRAP_DctP_like_1"/>
    <property type="match status" value="1"/>
</dbReference>
<name>A0A3P3DRJ7_9RHOB</name>
<dbReference type="PANTHER" id="PTHR33376">
    <property type="match status" value="1"/>
</dbReference>
<dbReference type="GO" id="GO:0042597">
    <property type="term" value="C:periplasmic space"/>
    <property type="evidence" value="ECO:0007669"/>
    <property type="project" value="UniProtKB-SubCell"/>
</dbReference>
<reference evidence="7 8" key="1">
    <citation type="submission" date="2018-11" db="EMBL/GenBank/DDBJ databases">
        <title>Gemmobacter sp. nov., YIM 102744-1 draft genome.</title>
        <authorList>
            <person name="Li G."/>
            <person name="Jiang Y."/>
        </authorList>
    </citation>
    <scope>NUCLEOTIDE SEQUENCE [LARGE SCALE GENOMIC DNA]</scope>
    <source>
        <strain evidence="7 8">YIM 102744-1</strain>
    </source>
</reference>
<dbReference type="GO" id="GO:0055085">
    <property type="term" value="P:transmembrane transport"/>
    <property type="evidence" value="ECO:0007669"/>
    <property type="project" value="InterPro"/>
</dbReference>
<evidence type="ECO:0000256" key="5">
    <source>
        <dbReference type="ARBA" id="ARBA00022764"/>
    </source>
</evidence>
<comment type="similarity">
    <text evidence="2">Belongs to the bacterial solute-binding protein 7 family.</text>
</comment>
<dbReference type="Pfam" id="PF03480">
    <property type="entry name" value="DctP"/>
    <property type="match status" value="1"/>
</dbReference>
<protein>
    <submittedName>
        <fullName evidence="7">C4-dicarboxylate ABC transporter substrate-binding protein</fullName>
    </submittedName>
</protein>
<evidence type="ECO:0000256" key="2">
    <source>
        <dbReference type="ARBA" id="ARBA00009023"/>
    </source>
</evidence>
<organism evidence="7 8">
    <name type="scientific">Falsigemmobacter faecalis</name>
    <dbReference type="NCBI Taxonomy" id="2488730"/>
    <lineage>
        <taxon>Bacteria</taxon>
        <taxon>Pseudomonadati</taxon>
        <taxon>Pseudomonadota</taxon>
        <taxon>Alphaproteobacteria</taxon>
        <taxon>Rhodobacterales</taxon>
        <taxon>Paracoccaceae</taxon>
        <taxon>Falsigemmobacter</taxon>
    </lineage>
</organism>
<evidence type="ECO:0000256" key="3">
    <source>
        <dbReference type="ARBA" id="ARBA00022448"/>
    </source>
</evidence>
<dbReference type="InterPro" id="IPR038404">
    <property type="entry name" value="TRAP_DctP_sf"/>
</dbReference>
<dbReference type="Gene3D" id="3.40.190.170">
    <property type="entry name" value="Bacterial extracellular solute-binding protein, family 7"/>
    <property type="match status" value="1"/>
</dbReference>
<feature type="signal peptide" evidence="6">
    <location>
        <begin position="1"/>
        <end position="27"/>
    </location>
</feature>
<sequence length="383" mass="41543">MRESNTMIRHATAALLLSAAFSLPATAKNLNYAHGYPAESAVGKAAVTYADRVEEKSGAALKVKPFAMSLLSLSETGPGLRDGIADVGYVLTPYYSAEYATSLLLHEMNLLVNLGQDKGIESFAYAGAIADYTLNGCPECQAEFTAQNQVYTGTGVTSLYGLQCKSPVAKIEDLAGKRVRTAGAGFVRFAEHFKAVAVPLPINEVYEALSQGVIDCAMLSAPELINYNMFDVVTDVTLNVPGGLFAGVAGTNVNRTVWQGLSTEERAALIWGGSHMAAAMTWNFVEQEAEAIRMAQEKGIRVHTPDEAMLAPVRAFVENDLKTMVDVFKSTYRVDRTAEIAAEFPVVLERWRGLVAGVTSYEDLQKIYWDELYSKIDPATYGM</sequence>
<evidence type="ECO:0000313" key="8">
    <source>
        <dbReference type="Proteomes" id="UP000282125"/>
    </source>
</evidence>
<dbReference type="InterPro" id="IPR018389">
    <property type="entry name" value="DctP_fam"/>
</dbReference>
<evidence type="ECO:0000256" key="1">
    <source>
        <dbReference type="ARBA" id="ARBA00004418"/>
    </source>
</evidence>
<gene>
    <name evidence="7" type="ORF">EG244_07015</name>
</gene>
<comment type="subcellular location">
    <subcellularLocation>
        <location evidence="1">Periplasm</location>
    </subcellularLocation>
</comment>
<keyword evidence="3" id="KW-0813">Transport</keyword>
<keyword evidence="4 6" id="KW-0732">Signal</keyword>
<keyword evidence="5" id="KW-0574">Periplasm</keyword>